<dbReference type="AlphaFoldDB" id="A0A918PMR7"/>
<proteinExistence type="predicted"/>
<dbReference type="SUPFAM" id="SSF56436">
    <property type="entry name" value="C-type lectin-like"/>
    <property type="match status" value="1"/>
</dbReference>
<dbReference type="NCBIfam" id="TIGR03440">
    <property type="entry name" value="egtB_TIGR03440"/>
    <property type="match status" value="1"/>
</dbReference>
<gene>
    <name evidence="6" type="ORF">GCM10007049_03830</name>
</gene>
<dbReference type="Pfam" id="PF12867">
    <property type="entry name" value="DinB_2"/>
    <property type="match status" value="1"/>
</dbReference>
<evidence type="ECO:0000313" key="7">
    <source>
        <dbReference type="Proteomes" id="UP000619457"/>
    </source>
</evidence>
<evidence type="ECO:0000256" key="3">
    <source>
        <dbReference type="ARBA" id="ARBA00037882"/>
    </source>
</evidence>
<evidence type="ECO:0000256" key="2">
    <source>
        <dbReference type="ARBA" id="ARBA00023004"/>
    </source>
</evidence>
<dbReference type="GO" id="GO:0052699">
    <property type="term" value="P:ergothioneine biosynthetic process"/>
    <property type="evidence" value="ECO:0007669"/>
    <property type="project" value="InterPro"/>
</dbReference>
<comment type="pathway">
    <text evidence="3">Amino-acid biosynthesis; ergothioneine biosynthesis.</text>
</comment>
<dbReference type="InterPro" id="IPR051043">
    <property type="entry name" value="Sulfatase_Mod_Factor_Kinase"/>
</dbReference>
<dbReference type="InterPro" id="IPR034660">
    <property type="entry name" value="DinB/YfiT-like"/>
</dbReference>
<dbReference type="InterPro" id="IPR042095">
    <property type="entry name" value="SUMF_sf"/>
</dbReference>
<organism evidence="6 7">
    <name type="scientific">Echinicola pacifica</name>
    <dbReference type="NCBI Taxonomy" id="346377"/>
    <lineage>
        <taxon>Bacteria</taxon>
        <taxon>Pseudomonadati</taxon>
        <taxon>Bacteroidota</taxon>
        <taxon>Cytophagia</taxon>
        <taxon>Cytophagales</taxon>
        <taxon>Cyclobacteriaceae</taxon>
        <taxon>Echinicola</taxon>
    </lineage>
</organism>
<dbReference type="InterPro" id="IPR005532">
    <property type="entry name" value="SUMF_dom"/>
</dbReference>
<dbReference type="RefSeq" id="WP_018474378.1">
    <property type="nucleotide sequence ID" value="NZ_BMWX01000001.1"/>
</dbReference>
<keyword evidence="7" id="KW-1185">Reference proteome</keyword>
<name>A0A918PMR7_9BACT</name>
<feature type="domain" description="DinB-like" evidence="5">
    <location>
        <begin position="5"/>
        <end position="135"/>
    </location>
</feature>
<sequence>MIFNQYKEIRERSVSLCADLDPEDYVIQAAEHVSPAKWHLAHTTWFFETFILKKFKENYQEYHADFSFLFNSYYNAVGERTARNQRGLMTRPTVKEILAYRSFVDKQMYALLQESTVSEMIDTVVLGLNHEQQHQELMLTDLKYNLSFNPLRPSVMEINEYPGQNPSEWLDIAEGIYEIGFEGDGFSFDNEATKHKVYLQEYSIASQLVTNGEYLEFINHGGYADPQYWHSDGWTWVEAEGIKCPDYWEQKEGSWFYYTLDGMKEIDLDAPVAHVSFYEAAAYAEWMNLRLPTEAEWETAAEKFDWGNRWEWTNSAYLPYPGFAKAPGAIGEYNGKFMVNQMVLRGSSIATSPGHSRATYRNFFHPHYRWQFTGIRLCKK</sequence>
<comment type="caution">
    <text evidence="6">The sequence shown here is derived from an EMBL/GenBank/DDBJ whole genome shotgun (WGS) entry which is preliminary data.</text>
</comment>
<accession>A0A918PMR7</accession>
<evidence type="ECO:0000259" key="4">
    <source>
        <dbReference type="Pfam" id="PF03781"/>
    </source>
</evidence>
<reference evidence="6" key="1">
    <citation type="journal article" date="2014" name="Int. J. Syst. Evol. Microbiol.">
        <title>Complete genome sequence of Corynebacterium casei LMG S-19264T (=DSM 44701T), isolated from a smear-ripened cheese.</title>
        <authorList>
            <consortium name="US DOE Joint Genome Institute (JGI-PGF)"/>
            <person name="Walter F."/>
            <person name="Albersmeier A."/>
            <person name="Kalinowski J."/>
            <person name="Ruckert C."/>
        </authorList>
    </citation>
    <scope>NUCLEOTIDE SEQUENCE</scope>
    <source>
        <strain evidence="6">KCTC 12368</strain>
    </source>
</reference>
<dbReference type="SUPFAM" id="SSF109854">
    <property type="entry name" value="DinB/YfiT-like putative metalloenzymes"/>
    <property type="match status" value="1"/>
</dbReference>
<keyword evidence="1" id="KW-0560">Oxidoreductase</keyword>
<dbReference type="InterPro" id="IPR024775">
    <property type="entry name" value="DinB-like"/>
</dbReference>
<reference evidence="6" key="2">
    <citation type="submission" date="2020-09" db="EMBL/GenBank/DDBJ databases">
        <authorList>
            <person name="Sun Q."/>
            <person name="Kim S."/>
        </authorList>
    </citation>
    <scope>NUCLEOTIDE SEQUENCE</scope>
    <source>
        <strain evidence="6">KCTC 12368</strain>
    </source>
</reference>
<dbReference type="PANTHER" id="PTHR23150">
    <property type="entry name" value="SULFATASE MODIFYING FACTOR 1, 2"/>
    <property type="match status" value="1"/>
</dbReference>
<dbReference type="PANTHER" id="PTHR23150:SF36">
    <property type="entry name" value="HERCYNINE OXYGENASE"/>
    <property type="match status" value="1"/>
</dbReference>
<dbReference type="InterPro" id="IPR016187">
    <property type="entry name" value="CTDL_fold"/>
</dbReference>
<dbReference type="Gene3D" id="3.90.1580.10">
    <property type="entry name" value="paralog of FGE (formylglycine-generating enzyme)"/>
    <property type="match status" value="2"/>
</dbReference>
<protein>
    <submittedName>
        <fullName evidence="6">Ergothioneine biosynthesis protein EgtB</fullName>
    </submittedName>
</protein>
<keyword evidence="2" id="KW-0408">Iron</keyword>
<evidence type="ECO:0000313" key="6">
    <source>
        <dbReference type="EMBL" id="GGZ15026.1"/>
    </source>
</evidence>
<evidence type="ECO:0000256" key="1">
    <source>
        <dbReference type="ARBA" id="ARBA00023002"/>
    </source>
</evidence>
<feature type="domain" description="Sulfatase-modifying factor enzyme-like" evidence="4">
    <location>
        <begin position="168"/>
        <end position="301"/>
    </location>
</feature>
<evidence type="ECO:0000259" key="5">
    <source>
        <dbReference type="Pfam" id="PF12867"/>
    </source>
</evidence>
<dbReference type="Pfam" id="PF03781">
    <property type="entry name" value="FGE-sulfatase"/>
    <property type="match status" value="1"/>
</dbReference>
<dbReference type="Proteomes" id="UP000619457">
    <property type="component" value="Unassembled WGS sequence"/>
</dbReference>
<dbReference type="EMBL" id="BMWX01000001">
    <property type="protein sequence ID" value="GGZ15026.1"/>
    <property type="molecule type" value="Genomic_DNA"/>
</dbReference>
<dbReference type="InterPro" id="IPR017806">
    <property type="entry name" value="EgtB"/>
</dbReference>